<sequence>MGLGEVANFAAYSFAPAILVTPLGALSVIVGAILASIFLGERIHDIGKAGCALCLLGSVVVVLNAPEDGEIVSVDQILNMAVQWPFLIYGTLAVGVIVYMIFKVAPTHGTKSPLVYLTICSLAGSLTVTACKGFGIALKLTLSGHNQFKYLSTYIFAIIVVACIMVQMNYFNKALDQFSTNVVTPIYYVFFTTATIFASVMLFQGFTDSTPSAVVSLLCGFLTIFIGVFLLNSVRDQNRSLSQHEMESIAAGPSHRVSRHFDSAGSAAAPPGGGSGGHYSIVDYVDVTEEDLTTTITTNTSTSSDNEDYDPRRPVMKGSVSAGDNGRKLYMRNSDRVGSRINLVIDNYGNERYSSSFDNSAPRIAGSTAASGSNDGAQSVYRRMSFSSLNHQHNHPLSDESETDTANQKLKMKDESSDDHHDYVDGSMSQAIKPENASSSVRSKLLYYGRESLDNLESASTFKLANGGGAGRRCSRDAIRSGKSKN</sequence>
<proteinExistence type="predicted"/>
<feature type="compositionally biased region" description="Basic and acidic residues" evidence="5">
    <location>
        <begin position="411"/>
        <end position="421"/>
    </location>
</feature>
<evidence type="ECO:0000256" key="2">
    <source>
        <dbReference type="ARBA" id="ARBA00022692"/>
    </source>
</evidence>
<keyword evidence="3 6" id="KW-1133">Transmembrane helix</keyword>
<feature type="transmembrane region" description="Helical" evidence="6">
    <location>
        <begin position="12"/>
        <end position="39"/>
    </location>
</feature>
<dbReference type="AlphaFoldDB" id="A0A9W8DLU7"/>
<dbReference type="Proteomes" id="UP001150538">
    <property type="component" value="Unassembled WGS sequence"/>
</dbReference>
<feature type="transmembrane region" description="Helical" evidence="6">
    <location>
        <begin position="212"/>
        <end position="231"/>
    </location>
</feature>
<evidence type="ECO:0000256" key="6">
    <source>
        <dbReference type="SAM" id="Phobius"/>
    </source>
</evidence>
<dbReference type="SUPFAM" id="SSF103481">
    <property type="entry name" value="Multidrug resistance efflux transporter EmrE"/>
    <property type="match status" value="1"/>
</dbReference>
<feature type="transmembrane region" description="Helical" evidence="6">
    <location>
        <begin position="182"/>
        <end position="206"/>
    </location>
</feature>
<evidence type="ECO:0000313" key="7">
    <source>
        <dbReference type="EMBL" id="KAJ1915684.1"/>
    </source>
</evidence>
<dbReference type="PANTHER" id="PTHR12570">
    <property type="match status" value="1"/>
</dbReference>
<comment type="subcellular location">
    <subcellularLocation>
        <location evidence="1">Membrane</location>
        <topology evidence="1">Multi-pass membrane protein</topology>
    </subcellularLocation>
</comment>
<keyword evidence="4 6" id="KW-0472">Membrane</keyword>
<accession>A0A9W8DLU7</accession>
<feature type="transmembrane region" description="Helical" evidence="6">
    <location>
        <begin position="84"/>
        <end position="102"/>
    </location>
</feature>
<feature type="region of interest" description="Disordered" evidence="5">
    <location>
        <begin position="390"/>
        <end position="421"/>
    </location>
</feature>
<evidence type="ECO:0000256" key="4">
    <source>
        <dbReference type="ARBA" id="ARBA00023136"/>
    </source>
</evidence>
<evidence type="ECO:0000313" key="8">
    <source>
        <dbReference type="Proteomes" id="UP001150538"/>
    </source>
</evidence>
<dbReference type="GO" id="GO:0015095">
    <property type="term" value="F:magnesium ion transmembrane transporter activity"/>
    <property type="evidence" value="ECO:0007669"/>
    <property type="project" value="InterPro"/>
</dbReference>
<dbReference type="EMBL" id="JANBPU010000135">
    <property type="protein sequence ID" value="KAJ1915684.1"/>
    <property type="molecule type" value="Genomic_DNA"/>
</dbReference>
<dbReference type="Pfam" id="PF05653">
    <property type="entry name" value="Mg_trans_NIPA"/>
    <property type="match status" value="1"/>
</dbReference>
<feature type="transmembrane region" description="Helical" evidence="6">
    <location>
        <begin position="46"/>
        <end position="64"/>
    </location>
</feature>
<protein>
    <recommendedName>
        <fullName evidence="9">DUF803-domain-containing protein</fullName>
    </recommendedName>
</protein>
<dbReference type="InterPro" id="IPR037185">
    <property type="entry name" value="EmrE-like"/>
</dbReference>
<keyword evidence="2 6" id="KW-0812">Transmembrane</keyword>
<dbReference type="InterPro" id="IPR008521">
    <property type="entry name" value="Mg_trans_NIPA"/>
</dbReference>
<dbReference type="PANTHER" id="PTHR12570:SF85">
    <property type="entry name" value="DUF803 DOMAIN MEMBRANE PROTEIN (AFU_ORTHOLOGUE AFUA_1G15880)"/>
    <property type="match status" value="1"/>
</dbReference>
<gene>
    <name evidence="7" type="ORF">H4219_004182</name>
</gene>
<dbReference type="GO" id="GO:0016020">
    <property type="term" value="C:membrane"/>
    <property type="evidence" value="ECO:0007669"/>
    <property type="project" value="UniProtKB-SubCell"/>
</dbReference>
<evidence type="ECO:0000256" key="5">
    <source>
        <dbReference type="SAM" id="MobiDB-lite"/>
    </source>
</evidence>
<name>A0A9W8DLU7_9FUNG</name>
<feature type="region of interest" description="Disordered" evidence="5">
    <location>
        <begin position="462"/>
        <end position="486"/>
    </location>
</feature>
<feature type="region of interest" description="Disordered" evidence="5">
    <location>
        <begin position="294"/>
        <end position="328"/>
    </location>
</feature>
<dbReference type="OrthoDB" id="6428174at2759"/>
<evidence type="ECO:0000256" key="1">
    <source>
        <dbReference type="ARBA" id="ARBA00004141"/>
    </source>
</evidence>
<organism evidence="7 8">
    <name type="scientific">Mycoemilia scoparia</name>
    <dbReference type="NCBI Taxonomy" id="417184"/>
    <lineage>
        <taxon>Eukaryota</taxon>
        <taxon>Fungi</taxon>
        <taxon>Fungi incertae sedis</taxon>
        <taxon>Zoopagomycota</taxon>
        <taxon>Kickxellomycotina</taxon>
        <taxon>Kickxellomycetes</taxon>
        <taxon>Kickxellales</taxon>
        <taxon>Kickxellaceae</taxon>
        <taxon>Mycoemilia</taxon>
    </lineage>
</organism>
<feature type="compositionally biased region" description="Low complexity" evidence="5">
    <location>
        <begin position="294"/>
        <end position="304"/>
    </location>
</feature>
<feature type="transmembrane region" description="Helical" evidence="6">
    <location>
        <begin position="150"/>
        <end position="170"/>
    </location>
</feature>
<feature type="transmembrane region" description="Helical" evidence="6">
    <location>
        <begin position="114"/>
        <end position="138"/>
    </location>
</feature>
<comment type="caution">
    <text evidence="7">The sequence shown here is derived from an EMBL/GenBank/DDBJ whole genome shotgun (WGS) entry which is preliminary data.</text>
</comment>
<evidence type="ECO:0008006" key="9">
    <source>
        <dbReference type="Google" id="ProtNLM"/>
    </source>
</evidence>
<reference evidence="7" key="1">
    <citation type="submission" date="2022-07" db="EMBL/GenBank/DDBJ databases">
        <title>Phylogenomic reconstructions and comparative analyses of Kickxellomycotina fungi.</title>
        <authorList>
            <person name="Reynolds N.K."/>
            <person name="Stajich J.E."/>
            <person name="Barry K."/>
            <person name="Grigoriev I.V."/>
            <person name="Crous P."/>
            <person name="Smith M.E."/>
        </authorList>
    </citation>
    <scope>NUCLEOTIDE SEQUENCE</scope>
    <source>
        <strain evidence="7">NBRC 100468</strain>
    </source>
</reference>
<evidence type="ECO:0000256" key="3">
    <source>
        <dbReference type="ARBA" id="ARBA00022989"/>
    </source>
</evidence>
<keyword evidence="8" id="KW-1185">Reference proteome</keyword>